<dbReference type="CDD" id="cd05930">
    <property type="entry name" value="A_NRPS"/>
    <property type="match status" value="1"/>
</dbReference>
<comment type="cofactor">
    <cofactor evidence="1">
        <name>pantetheine 4'-phosphate</name>
        <dbReference type="ChEBI" id="CHEBI:47942"/>
    </cofactor>
</comment>
<dbReference type="Gene3D" id="2.30.38.10">
    <property type="entry name" value="Luciferase, Domain 3"/>
    <property type="match status" value="1"/>
</dbReference>
<dbReference type="InterPro" id="IPR000873">
    <property type="entry name" value="AMP-dep_synth/lig_dom"/>
</dbReference>
<organism evidence="5 6">
    <name type="scientific">Anabaena subtropica FACHB-260</name>
    <dbReference type="NCBI Taxonomy" id="2692884"/>
    <lineage>
        <taxon>Bacteria</taxon>
        <taxon>Bacillati</taxon>
        <taxon>Cyanobacteriota</taxon>
        <taxon>Cyanophyceae</taxon>
        <taxon>Nostocales</taxon>
        <taxon>Nostocaceae</taxon>
        <taxon>Anabaena</taxon>
    </lineage>
</organism>
<dbReference type="Gene3D" id="3.40.50.980">
    <property type="match status" value="2"/>
</dbReference>
<dbReference type="Gene3D" id="3.30.559.10">
    <property type="entry name" value="Chloramphenicol acetyltransferase-like domain"/>
    <property type="match status" value="1"/>
</dbReference>
<keyword evidence="6" id="KW-1185">Reference proteome</keyword>
<dbReference type="InterPro" id="IPR036736">
    <property type="entry name" value="ACP-like_sf"/>
</dbReference>
<dbReference type="RefSeq" id="WP_190407369.1">
    <property type="nucleotide sequence ID" value="NZ_JACJRF010000017.1"/>
</dbReference>
<dbReference type="InterPro" id="IPR009081">
    <property type="entry name" value="PP-bd_ACP"/>
</dbReference>
<accession>A0ABR8CQ43</accession>
<dbReference type="Proteomes" id="UP000607281">
    <property type="component" value="Unassembled WGS sequence"/>
</dbReference>
<dbReference type="SUPFAM" id="SSF56801">
    <property type="entry name" value="Acetyl-CoA synthetase-like"/>
    <property type="match status" value="1"/>
</dbReference>
<dbReference type="Pfam" id="PF00550">
    <property type="entry name" value="PP-binding"/>
    <property type="match status" value="1"/>
</dbReference>
<dbReference type="Gene3D" id="1.10.1200.10">
    <property type="entry name" value="ACP-like"/>
    <property type="match status" value="1"/>
</dbReference>
<dbReference type="NCBIfam" id="TIGR01733">
    <property type="entry name" value="AA-adenyl-dom"/>
    <property type="match status" value="1"/>
</dbReference>
<evidence type="ECO:0000256" key="3">
    <source>
        <dbReference type="ARBA" id="ARBA00022553"/>
    </source>
</evidence>
<dbReference type="Gene3D" id="3.30.559.30">
    <property type="entry name" value="Nonribosomal peptide synthetase, condensation domain"/>
    <property type="match status" value="1"/>
</dbReference>
<evidence type="ECO:0000256" key="2">
    <source>
        <dbReference type="ARBA" id="ARBA00022450"/>
    </source>
</evidence>
<dbReference type="SUPFAM" id="SSF52777">
    <property type="entry name" value="CoA-dependent acyltransferases"/>
    <property type="match status" value="1"/>
</dbReference>
<protein>
    <submittedName>
        <fullName evidence="5">Amino acid adenylation domain-containing protein</fullName>
    </submittedName>
</protein>
<evidence type="ECO:0000313" key="6">
    <source>
        <dbReference type="Proteomes" id="UP000607281"/>
    </source>
</evidence>
<dbReference type="InterPro" id="IPR020806">
    <property type="entry name" value="PKS_PP-bd"/>
</dbReference>
<comment type="caution">
    <text evidence="5">The sequence shown here is derived from an EMBL/GenBank/DDBJ whole genome shotgun (WGS) entry which is preliminary data.</text>
</comment>
<name>A0ABR8CQ43_9NOST</name>
<evidence type="ECO:0000256" key="1">
    <source>
        <dbReference type="ARBA" id="ARBA00001957"/>
    </source>
</evidence>
<dbReference type="PANTHER" id="PTHR45527:SF14">
    <property type="entry name" value="PLIPASTATIN SYNTHASE SUBUNIT B"/>
    <property type="match status" value="1"/>
</dbReference>
<dbReference type="SUPFAM" id="SSF47336">
    <property type="entry name" value="ACP-like"/>
    <property type="match status" value="1"/>
</dbReference>
<dbReference type="EMBL" id="JACJRF010000017">
    <property type="protein sequence ID" value="MBD2344921.1"/>
    <property type="molecule type" value="Genomic_DNA"/>
</dbReference>
<evidence type="ECO:0000259" key="4">
    <source>
        <dbReference type="PROSITE" id="PS50075"/>
    </source>
</evidence>
<dbReference type="InterPro" id="IPR001242">
    <property type="entry name" value="Condensation_dom"/>
</dbReference>
<dbReference type="InterPro" id="IPR045851">
    <property type="entry name" value="AMP-bd_C_sf"/>
</dbReference>
<dbReference type="InterPro" id="IPR023213">
    <property type="entry name" value="CAT-like_dom_sf"/>
</dbReference>
<dbReference type="Pfam" id="PF13193">
    <property type="entry name" value="AMP-binding_C"/>
    <property type="match status" value="1"/>
</dbReference>
<keyword evidence="3" id="KW-0597">Phosphoprotein</keyword>
<dbReference type="PROSITE" id="PS00455">
    <property type="entry name" value="AMP_BINDING"/>
    <property type="match status" value="1"/>
</dbReference>
<dbReference type="PROSITE" id="PS50075">
    <property type="entry name" value="CARRIER"/>
    <property type="match status" value="1"/>
</dbReference>
<dbReference type="Pfam" id="PF00668">
    <property type="entry name" value="Condensation"/>
    <property type="match status" value="1"/>
</dbReference>
<dbReference type="SMART" id="SM00823">
    <property type="entry name" value="PKS_PP"/>
    <property type="match status" value="1"/>
</dbReference>
<feature type="domain" description="Carrier" evidence="4">
    <location>
        <begin position="715"/>
        <end position="790"/>
    </location>
</feature>
<dbReference type="Gene3D" id="3.30.300.30">
    <property type="match status" value="1"/>
</dbReference>
<gene>
    <name evidence="5" type="ORF">H6G18_12300</name>
</gene>
<keyword evidence="2" id="KW-0596">Phosphopantetheine</keyword>
<sequence>MRDNNSTTSALSLHPLILAKVLFVNTLVLRTDFTGNPTFRELLRRVREKTLEAYAHQDIPFDLLVEELQPQRNLSHAPLFQVMFILQNTPMSALELSGLTLNFRENNANTAMFDLTLDMKETEGGLVGTLEYNTDLFDDTTITRMVEHLQTLFKGIVTNPEQRLSELPLLTESERHKVLVEWNETQVEYPQDKCLHHLFEAQVDKTPNAVAVVFVDEQSAASRRVDQQLTYRELNTKANQLAHYLQTLGVKPEVLVGICVERSLDMVVGILAILKAGGAYIPLDPNYPEERLAFILSDSQLPILLTQQHLKQKLPQHETQIVCLDTNQALISQQSQDNPIVSLAAENVAYVIYTSGSTGQPKGVFGLHKGAINRFQWMWQNYPFGEQEICCQKTSLNFVDSVWEIFGPLLQGVTLVIIPNRVVKDPQQFIAVLAENNITRLVVVPSLLAVMLSTANLLQLQLPKLKLWISSGEALSHELLGQFRQSLPDSTLLNLYGSSEVSADVTCYSITPQTPLSASVLIGRPIANTQIYILDTNKQPVPVGLPGEIYVGGEQLARGYLNLPQLTAEKFLSNPFSNKPTSRLYKTGDLARYLPTGEIEYIGRIDHQVKIRGFRVETGEIEAKITQYPDVQEAVVVLREDVSGNKQLVAYVVSEQELKISELRNFLQEKIPDYMIPAAFVSMKALPLTPNGKVDRRSLPIPDNLRPQLETTYIKPQNDLEASIAMVWQKALKIEKVGINDNFFELGGHSLLVVQVHSQLREILQKDLLILDLFRYPTISSLAEFLNQTNEHKLSEIHSNKARTQQLEAGKIRMKQFLKISKGVR</sequence>
<dbReference type="PANTHER" id="PTHR45527">
    <property type="entry name" value="NONRIBOSOMAL PEPTIDE SYNTHETASE"/>
    <property type="match status" value="1"/>
</dbReference>
<dbReference type="Pfam" id="PF00501">
    <property type="entry name" value="AMP-binding"/>
    <property type="match status" value="1"/>
</dbReference>
<dbReference type="InterPro" id="IPR025110">
    <property type="entry name" value="AMP-bd_C"/>
</dbReference>
<evidence type="ECO:0000313" key="5">
    <source>
        <dbReference type="EMBL" id="MBD2344921.1"/>
    </source>
</evidence>
<dbReference type="InterPro" id="IPR020845">
    <property type="entry name" value="AMP-binding_CS"/>
</dbReference>
<dbReference type="InterPro" id="IPR010071">
    <property type="entry name" value="AA_adenyl_dom"/>
</dbReference>
<reference evidence="5 6" key="1">
    <citation type="journal article" date="2020" name="ISME J.">
        <title>Comparative genomics reveals insights into cyanobacterial evolution and habitat adaptation.</title>
        <authorList>
            <person name="Chen M.Y."/>
            <person name="Teng W.K."/>
            <person name="Zhao L."/>
            <person name="Hu C.X."/>
            <person name="Zhou Y.K."/>
            <person name="Han B.P."/>
            <person name="Song L.R."/>
            <person name="Shu W.S."/>
        </authorList>
    </citation>
    <scope>NUCLEOTIDE SEQUENCE [LARGE SCALE GENOMIC DNA]</scope>
    <source>
        <strain evidence="5 6">FACHB-260</strain>
    </source>
</reference>
<proteinExistence type="predicted"/>